<reference evidence="8 9" key="1">
    <citation type="submission" date="2018-11" db="EMBL/GenBank/DDBJ databases">
        <title>Genome sequence of Apiotrichum porosum DSM 27194.</title>
        <authorList>
            <person name="Aliyu H."/>
            <person name="Gorte O."/>
            <person name="Ochsenreither K."/>
        </authorList>
    </citation>
    <scope>NUCLEOTIDE SEQUENCE [LARGE SCALE GENOMIC DNA]</scope>
    <source>
        <strain evidence="8 9">DSM 27194</strain>
    </source>
</reference>
<dbReference type="RefSeq" id="XP_028480778.1">
    <property type="nucleotide sequence ID" value="XM_028616921.1"/>
</dbReference>
<dbReference type="SUPFAM" id="SSF50998">
    <property type="entry name" value="Quinoprotein alcohol dehydrogenase-like"/>
    <property type="match status" value="1"/>
</dbReference>
<dbReference type="Pfam" id="PF23347">
    <property type="entry name" value="TPR_Nup160_C"/>
    <property type="match status" value="1"/>
</dbReference>
<dbReference type="GO" id="GO:0017056">
    <property type="term" value="F:structural constituent of nuclear pore"/>
    <property type="evidence" value="ECO:0007669"/>
    <property type="project" value="TreeGrafter"/>
</dbReference>
<proteinExistence type="predicted"/>
<evidence type="ECO:0000256" key="4">
    <source>
        <dbReference type="SAM" id="MobiDB-lite"/>
    </source>
</evidence>
<dbReference type="OrthoDB" id="67716at2759"/>
<evidence type="ECO:0000259" key="5">
    <source>
        <dbReference type="Pfam" id="PF11715"/>
    </source>
</evidence>
<evidence type="ECO:0000259" key="7">
    <source>
        <dbReference type="Pfam" id="PF23354"/>
    </source>
</evidence>
<feature type="domain" description="NUP160 C-terminal TPR" evidence="6">
    <location>
        <begin position="1206"/>
        <end position="1454"/>
    </location>
</feature>
<accession>A0A427YBR9</accession>
<comment type="caution">
    <text evidence="8">The sequence shown here is derived from an EMBL/GenBank/DDBJ whole genome shotgun (WGS) entry which is preliminary data.</text>
</comment>
<dbReference type="InterPro" id="IPR021717">
    <property type="entry name" value="Nucleoporin_Nup160"/>
</dbReference>
<dbReference type="PANTHER" id="PTHR21286">
    <property type="entry name" value="NUCLEAR PORE COMPLEX PROTEIN NUP160"/>
    <property type="match status" value="1"/>
</dbReference>
<name>A0A427YBR9_9TREE</name>
<dbReference type="Proteomes" id="UP000279236">
    <property type="component" value="Unassembled WGS sequence"/>
</dbReference>
<comment type="subcellular location">
    <subcellularLocation>
        <location evidence="1">Nucleus</location>
    </subcellularLocation>
</comment>
<dbReference type="EMBL" id="RSCE01000001">
    <property type="protein sequence ID" value="RSH88570.1"/>
    <property type="molecule type" value="Genomic_DNA"/>
</dbReference>
<dbReference type="PANTHER" id="PTHR21286:SF0">
    <property type="entry name" value="NUCLEAR PORE COMPLEX PROTEIN NUP160"/>
    <property type="match status" value="1"/>
</dbReference>
<evidence type="ECO:0000313" key="9">
    <source>
        <dbReference type="Proteomes" id="UP000279236"/>
    </source>
</evidence>
<feature type="region of interest" description="Disordered" evidence="4">
    <location>
        <begin position="346"/>
        <end position="373"/>
    </location>
</feature>
<feature type="domain" description="NUP160 middle TPR" evidence="7">
    <location>
        <begin position="935"/>
        <end position="1160"/>
    </location>
</feature>
<keyword evidence="3" id="KW-0539">Nucleus</keyword>
<keyword evidence="2" id="KW-0813">Transport</keyword>
<keyword evidence="9" id="KW-1185">Reference proteome</keyword>
<evidence type="ECO:0000259" key="6">
    <source>
        <dbReference type="Pfam" id="PF23347"/>
    </source>
</evidence>
<dbReference type="GO" id="GO:0005643">
    <property type="term" value="C:nuclear pore"/>
    <property type="evidence" value="ECO:0007669"/>
    <property type="project" value="UniProtKB-ARBA"/>
</dbReference>
<dbReference type="InterPro" id="IPR059141">
    <property type="entry name" value="Beta-prop_Nup120_160"/>
</dbReference>
<dbReference type="Pfam" id="PF23354">
    <property type="entry name" value="TPR_NUP160_120_M"/>
    <property type="match status" value="1"/>
</dbReference>
<evidence type="ECO:0000256" key="2">
    <source>
        <dbReference type="ARBA" id="ARBA00022448"/>
    </source>
</evidence>
<dbReference type="InterPro" id="IPR056535">
    <property type="entry name" value="TPR_NUP160_M"/>
</dbReference>
<feature type="domain" description="Nucleoporin Nup120/160 beta-propeller" evidence="5">
    <location>
        <begin position="63"/>
        <end position="573"/>
    </location>
</feature>
<evidence type="ECO:0000256" key="1">
    <source>
        <dbReference type="ARBA" id="ARBA00004123"/>
    </source>
</evidence>
<dbReference type="GeneID" id="39585658"/>
<organism evidence="8 9">
    <name type="scientific">Apiotrichum porosum</name>
    <dbReference type="NCBI Taxonomy" id="105984"/>
    <lineage>
        <taxon>Eukaryota</taxon>
        <taxon>Fungi</taxon>
        <taxon>Dikarya</taxon>
        <taxon>Basidiomycota</taxon>
        <taxon>Agaricomycotina</taxon>
        <taxon>Tremellomycetes</taxon>
        <taxon>Trichosporonales</taxon>
        <taxon>Trichosporonaceae</taxon>
        <taxon>Apiotrichum</taxon>
    </lineage>
</organism>
<evidence type="ECO:0008006" key="10">
    <source>
        <dbReference type="Google" id="ProtNLM"/>
    </source>
</evidence>
<dbReference type="InterPro" id="IPR056536">
    <property type="entry name" value="TPR_NUP160_C"/>
</dbReference>
<protein>
    <recommendedName>
        <fullName evidence="10">Nuclear pore complex protein Nup160</fullName>
    </recommendedName>
</protein>
<dbReference type="Pfam" id="PF11715">
    <property type="entry name" value="Beta-prop_Nup120_160"/>
    <property type="match status" value="1"/>
</dbReference>
<sequence length="1457" mass="160306">MSLYSPHSLVHAHLPALPTVPGPVAEVSVPSERPFADSTEIYSAPLHPDHAVSAAFDPRTATLARVVHNGYALELRSLSPVVTRDRTIEDPSIIRILFPDALRPLADGCIVPSVRLGQLVIVVLTETNVIYRLSFNIQSFTDRGDRVVFTTKDGEWVEEWEIDPDVLSSVGDIGSWAVTNEDTVILGCADGGIVKAVRSPSSSPDQPFWSESQHRGASRLRFFSRATDELVTSIAKYEYQDQIPVLYTYSRDSKLRTWSAVTGQCLKTLDVRISSTDLIQNGSASKLAPSHEATPSLIRVIAHPSPSSRCSHIVVVFVPTPYDPSVPGTFVFYRAANTSHGANDLEYAGERPGSSGSAGSELRGFEIQPPTRKDGADGWRLWAVWDSKGTLSADSVLVNDILQFTTYHQPPSRARMVLDWQKASIDTRVERYDNTYFDNLIDLEAADPTDPYNNSDITAQFLAHLFYPGRFSELTLVTALDEYIDQLPLPYQDRLHTSVYPSLSKRFEAAVGSALHMGTSSQTGAPEVAQFRKDLKQQWQGIWARVRELDKQARWPVASSSVNGQLLILDRDGASVPIHEDAPGVLVHLGQSTMEAGEFQTLPEGSLVSSYPNLAAPQARRALCGMAVAGESLTAALQNGEVEGAIGSALDALVDTLDGELAVCLQEPVESLAGRVWDERVDPFLKQEDRDNLQLALSESTSVSRTLSDALDILTSAPPPMSTEKVVDAWAYSGFGNALLTSTIMATIAARHTFARDVLLIALYYLSVSPDLSSEDDEAEELIETLARALAVYHRYRVLQWLSEQTGEEAAERARARRQAKRLRGNDDVLAEFDSLRMREGDDEPTDVDGYDTAYSLMHSLLARVLPQPVPVDTVARLSDSASAFLGQLGLLKENQIDIEPRVPDVKLAYAALADGHSMVAREMTELYPLSSGLAFVRGRALLEADEIDEGVRHLELAAAGTHDGSLAAVMPTCVGKKGLGEYYRRVMAVVDEYGLEGPVARFGTLALQSIESGDINTRDIWTRVFLAYIALGQYEDAYSTITSAPFHNIKRDLLGQLISAMCESNQVGRLNRLGFIGFQKDVEERLNFKARNSDPLRTPNYYKVLYSWHISRGDYRSAGEIMYAQGQRFAEASTSRVSAFELSAMRAQSYLAAINALALVDKRNAWISVNSARDSQQSQKRRRVTKYIPNDEFSIDNRPVSIVTLDDIRGEYTAVVSQLRLCQQIPDLYDHGVSLSSEEIVGFFTQRSMFDQAQSSAAAMGVDMTDLFATLATRCVELARMPGVKLDNPAAAFLASSPVTARLRGPPAALALRYLQIALERHDSLKTEFKYTDTVADVFFGLNEDANSGWQVPAWLVDSELSRDPEGWISRALSFGWVREAVGWTAEVLSRVTPPDLIQADKPSAVDVPYNLIDRVLAATDEGDEKTDPATQAASKQLRHAVELRTKGMKRVARIA</sequence>
<evidence type="ECO:0000313" key="8">
    <source>
        <dbReference type="EMBL" id="RSH88570.1"/>
    </source>
</evidence>
<dbReference type="STRING" id="105984.A0A427YBR9"/>
<gene>
    <name evidence="8" type="ORF">EHS24_001115</name>
</gene>
<evidence type="ECO:0000256" key="3">
    <source>
        <dbReference type="ARBA" id="ARBA00023242"/>
    </source>
</evidence>
<dbReference type="InterPro" id="IPR011047">
    <property type="entry name" value="Quinoprotein_ADH-like_sf"/>
</dbReference>